<evidence type="ECO:0000256" key="2">
    <source>
        <dbReference type="SAM" id="MobiDB-lite"/>
    </source>
</evidence>
<evidence type="ECO:0000256" key="1">
    <source>
        <dbReference type="SAM" id="Coils"/>
    </source>
</evidence>
<keyword evidence="4" id="KW-1185">Reference proteome</keyword>
<dbReference type="EMBL" id="BFEA01000107">
    <property type="protein sequence ID" value="GBG68936.1"/>
    <property type="molecule type" value="Genomic_DNA"/>
</dbReference>
<feature type="coiled-coil region" evidence="1">
    <location>
        <begin position="78"/>
        <end position="105"/>
    </location>
</feature>
<name>A0A388KFY5_CHABU</name>
<evidence type="ECO:0000313" key="4">
    <source>
        <dbReference type="Proteomes" id="UP000265515"/>
    </source>
</evidence>
<feature type="compositionally biased region" description="Basic and acidic residues" evidence="2">
    <location>
        <begin position="35"/>
        <end position="46"/>
    </location>
</feature>
<evidence type="ECO:0000313" key="3">
    <source>
        <dbReference type="EMBL" id="GBG68936.1"/>
    </source>
</evidence>
<dbReference type="Gramene" id="GBG68936">
    <property type="protein sequence ID" value="GBG68936"/>
    <property type="gene ID" value="CBR_g3635"/>
</dbReference>
<reference evidence="3 4" key="1">
    <citation type="journal article" date="2018" name="Cell">
        <title>The Chara Genome: Secondary Complexity and Implications for Plant Terrestrialization.</title>
        <authorList>
            <person name="Nishiyama T."/>
            <person name="Sakayama H."/>
            <person name="Vries J.D."/>
            <person name="Buschmann H."/>
            <person name="Saint-Marcoux D."/>
            <person name="Ullrich K.K."/>
            <person name="Haas F.B."/>
            <person name="Vanderstraeten L."/>
            <person name="Becker D."/>
            <person name="Lang D."/>
            <person name="Vosolsobe S."/>
            <person name="Rombauts S."/>
            <person name="Wilhelmsson P.K.I."/>
            <person name="Janitza P."/>
            <person name="Kern R."/>
            <person name="Heyl A."/>
            <person name="Rumpler F."/>
            <person name="Villalobos L.I.A.C."/>
            <person name="Clay J.M."/>
            <person name="Skokan R."/>
            <person name="Toyoda A."/>
            <person name="Suzuki Y."/>
            <person name="Kagoshima H."/>
            <person name="Schijlen E."/>
            <person name="Tajeshwar N."/>
            <person name="Catarino B."/>
            <person name="Hetherington A.J."/>
            <person name="Saltykova A."/>
            <person name="Bonnot C."/>
            <person name="Breuninger H."/>
            <person name="Symeonidi A."/>
            <person name="Radhakrishnan G.V."/>
            <person name="Van Nieuwerburgh F."/>
            <person name="Deforce D."/>
            <person name="Chang C."/>
            <person name="Karol K.G."/>
            <person name="Hedrich R."/>
            <person name="Ulvskov P."/>
            <person name="Glockner G."/>
            <person name="Delwiche C.F."/>
            <person name="Petrasek J."/>
            <person name="Van de Peer Y."/>
            <person name="Friml J."/>
            <person name="Beilby M."/>
            <person name="Dolan L."/>
            <person name="Kohara Y."/>
            <person name="Sugano S."/>
            <person name="Fujiyama A."/>
            <person name="Delaux P.-M."/>
            <person name="Quint M."/>
            <person name="TheiBen G."/>
            <person name="Hagemann M."/>
            <person name="Harholt J."/>
            <person name="Dunand C."/>
            <person name="Zachgo S."/>
            <person name="Langdale J."/>
            <person name="Maumus F."/>
            <person name="Straeten D.V.D."/>
            <person name="Gould S.B."/>
            <person name="Rensing S.A."/>
        </authorList>
    </citation>
    <scope>NUCLEOTIDE SEQUENCE [LARGE SCALE GENOMIC DNA]</scope>
    <source>
        <strain evidence="3 4">S276</strain>
    </source>
</reference>
<feature type="region of interest" description="Disordered" evidence="2">
    <location>
        <begin position="203"/>
        <end position="239"/>
    </location>
</feature>
<gene>
    <name evidence="3" type="ORF">CBR_g3635</name>
</gene>
<comment type="caution">
    <text evidence="3">The sequence shown here is derived from an EMBL/GenBank/DDBJ whole genome shotgun (WGS) entry which is preliminary data.</text>
</comment>
<protein>
    <submittedName>
        <fullName evidence="3">Uncharacterized protein</fullName>
    </submittedName>
</protein>
<dbReference type="Proteomes" id="UP000265515">
    <property type="component" value="Unassembled WGS sequence"/>
</dbReference>
<feature type="compositionally biased region" description="Polar residues" evidence="2">
    <location>
        <begin position="225"/>
        <end position="239"/>
    </location>
</feature>
<accession>A0A388KFY5</accession>
<dbReference type="AlphaFoldDB" id="A0A388KFY5"/>
<organism evidence="3 4">
    <name type="scientific">Chara braunii</name>
    <name type="common">Braun's stonewort</name>
    <dbReference type="NCBI Taxonomy" id="69332"/>
    <lineage>
        <taxon>Eukaryota</taxon>
        <taxon>Viridiplantae</taxon>
        <taxon>Streptophyta</taxon>
        <taxon>Charophyceae</taxon>
        <taxon>Charales</taxon>
        <taxon>Characeae</taxon>
        <taxon>Chara</taxon>
    </lineage>
</organism>
<proteinExistence type="predicted"/>
<feature type="region of interest" description="Disordered" evidence="2">
    <location>
        <begin position="35"/>
        <end position="68"/>
    </location>
</feature>
<feature type="compositionally biased region" description="Acidic residues" evidence="2">
    <location>
        <begin position="208"/>
        <end position="223"/>
    </location>
</feature>
<keyword evidence="1" id="KW-0175">Coiled coil</keyword>
<sequence length="239" mass="26640">MATRRAGKELDSIKATNQALLHDVLALRDEMEHLKRGSKRGVEAVTEKTPPAEPARGKSRQEKSCQTPVEWAKMADAYRRLRDEKDMAEREVSVLEEQINRIKILSPSSSKKKKLFVRRRSSKEGISPTKKTADQVKVTFVRKIGEEKEVFNKRVSCDLAKLRKAQLETLCADKAIEYAGVKKTAGDLADIYTARAYGQPVNRCLASDNEDDEQNDEGDDDSTDVPATSTEVPAASETS</sequence>